<gene>
    <name evidence="1" type="ORF">S01H1_36499</name>
</gene>
<sequence length="262" mass="29270">MIKSFPILGAIGALDDIEEWMAKAKVPDEILGVSMPEFLVGRNPAFGVVGAVTGLDITQAAAVQLATSMEDIGGAFLSDAYKFSRDVMIPAISPDVKFEKERAIDWATHVPAILPKWLDYINYVTTKKETGEEEWMADRQGKPIYRITSTMDEIGLLMGAYPIEKSTMQNLRRLLQRHAAVRKDNVKWLTREFLKRINKEKPLTNIVSAVERKLRDGEEVPEKFLAGLTEYVNRSYSLNDLMSEYAVALGLIDTDALVSAAE</sequence>
<evidence type="ECO:0000313" key="1">
    <source>
        <dbReference type="EMBL" id="GAG04983.1"/>
    </source>
</evidence>
<reference evidence="1" key="1">
    <citation type="journal article" date="2014" name="Front. Microbiol.">
        <title>High frequency of phylogenetically diverse reductive dehalogenase-homologous genes in deep subseafloor sedimentary metagenomes.</title>
        <authorList>
            <person name="Kawai M."/>
            <person name="Futagami T."/>
            <person name="Toyoda A."/>
            <person name="Takaki Y."/>
            <person name="Nishi S."/>
            <person name="Hori S."/>
            <person name="Arai W."/>
            <person name="Tsubouchi T."/>
            <person name="Morono Y."/>
            <person name="Uchiyama I."/>
            <person name="Ito T."/>
            <person name="Fujiyama A."/>
            <person name="Inagaki F."/>
            <person name="Takami H."/>
        </authorList>
    </citation>
    <scope>NUCLEOTIDE SEQUENCE</scope>
    <source>
        <strain evidence="1">Expedition CK06-06</strain>
    </source>
</reference>
<dbReference type="EMBL" id="BARS01022872">
    <property type="protein sequence ID" value="GAG04983.1"/>
    <property type="molecule type" value="Genomic_DNA"/>
</dbReference>
<organism evidence="1">
    <name type="scientific">marine sediment metagenome</name>
    <dbReference type="NCBI Taxonomy" id="412755"/>
    <lineage>
        <taxon>unclassified sequences</taxon>
        <taxon>metagenomes</taxon>
        <taxon>ecological metagenomes</taxon>
    </lineage>
</organism>
<comment type="caution">
    <text evidence="1">The sequence shown here is derived from an EMBL/GenBank/DDBJ whole genome shotgun (WGS) entry which is preliminary data.</text>
</comment>
<proteinExistence type="predicted"/>
<name>X0UXH2_9ZZZZ</name>
<feature type="non-terminal residue" evidence="1">
    <location>
        <position position="262"/>
    </location>
</feature>
<accession>X0UXH2</accession>
<dbReference type="AlphaFoldDB" id="X0UXH2"/>
<protein>
    <submittedName>
        <fullName evidence="1">Uncharacterized protein</fullName>
    </submittedName>
</protein>